<feature type="transmembrane region" description="Helical" evidence="6">
    <location>
        <begin position="70"/>
        <end position="89"/>
    </location>
</feature>
<keyword evidence="2" id="KW-1003">Cell membrane</keyword>
<accession>A0A0F9H2F9</accession>
<dbReference type="PANTHER" id="PTHR33778:SF1">
    <property type="entry name" value="MAGNESIUM TRANSPORTER YHID-RELATED"/>
    <property type="match status" value="1"/>
</dbReference>
<evidence type="ECO:0000256" key="1">
    <source>
        <dbReference type="ARBA" id="ARBA00004651"/>
    </source>
</evidence>
<dbReference type="GO" id="GO:0005886">
    <property type="term" value="C:plasma membrane"/>
    <property type="evidence" value="ECO:0007669"/>
    <property type="project" value="UniProtKB-SubCell"/>
</dbReference>
<dbReference type="EMBL" id="LAZR01018232">
    <property type="protein sequence ID" value="KKL97171.1"/>
    <property type="molecule type" value="Genomic_DNA"/>
</dbReference>
<dbReference type="PRINTS" id="PR01837">
    <property type="entry name" value="MGTCSAPBPROT"/>
</dbReference>
<evidence type="ECO:0000256" key="5">
    <source>
        <dbReference type="ARBA" id="ARBA00023136"/>
    </source>
</evidence>
<evidence type="ECO:0000256" key="2">
    <source>
        <dbReference type="ARBA" id="ARBA00022475"/>
    </source>
</evidence>
<organism evidence="8">
    <name type="scientific">marine sediment metagenome</name>
    <dbReference type="NCBI Taxonomy" id="412755"/>
    <lineage>
        <taxon>unclassified sequences</taxon>
        <taxon>metagenomes</taxon>
        <taxon>ecological metagenomes</taxon>
    </lineage>
</organism>
<keyword evidence="4 6" id="KW-1133">Transmembrane helix</keyword>
<evidence type="ECO:0000256" key="6">
    <source>
        <dbReference type="SAM" id="Phobius"/>
    </source>
</evidence>
<dbReference type="InterPro" id="IPR003416">
    <property type="entry name" value="MgtC/SapB/SrpB/YhiD_fam"/>
</dbReference>
<feature type="domain" description="MgtC/SapB/SrpB/YhiD N-terminal" evidence="7">
    <location>
        <begin position="10"/>
        <end position="134"/>
    </location>
</feature>
<dbReference type="AlphaFoldDB" id="A0A0F9H2F9"/>
<gene>
    <name evidence="8" type="ORF">LCGC14_1837180</name>
</gene>
<comment type="subcellular location">
    <subcellularLocation>
        <location evidence="1">Cell membrane</location>
        <topology evidence="1">Multi-pass membrane protein</topology>
    </subcellularLocation>
</comment>
<protein>
    <recommendedName>
        <fullName evidence="7">MgtC/SapB/SrpB/YhiD N-terminal domain-containing protein</fullName>
    </recommendedName>
</protein>
<evidence type="ECO:0000313" key="8">
    <source>
        <dbReference type="EMBL" id="KKL97171.1"/>
    </source>
</evidence>
<feature type="transmembrane region" description="Helical" evidence="6">
    <location>
        <begin position="35"/>
        <end position="58"/>
    </location>
</feature>
<feature type="transmembrane region" description="Helical" evidence="6">
    <location>
        <begin position="101"/>
        <end position="131"/>
    </location>
</feature>
<keyword evidence="5 6" id="KW-0472">Membrane</keyword>
<keyword evidence="3 6" id="KW-0812">Transmembrane</keyword>
<proteinExistence type="predicted"/>
<dbReference type="Pfam" id="PF02308">
    <property type="entry name" value="MgtC"/>
    <property type="match status" value="1"/>
</dbReference>
<comment type="caution">
    <text evidence="8">The sequence shown here is derived from an EMBL/GenBank/DDBJ whole genome shotgun (WGS) entry which is preliminary data.</text>
</comment>
<dbReference type="InterPro" id="IPR049177">
    <property type="entry name" value="MgtC_SapB_SrpB_YhiD_N"/>
</dbReference>
<evidence type="ECO:0000256" key="4">
    <source>
        <dbReference type="ARBA" id="ARBA00022989"/>
    </source>
</evidence>
<evidence type="ECO:0000259" key="7">
    <source>
        <dbReference type="Pfam" id="PF02308"/>
    </source>
</evidence>
<name>A0A0F9H2F9_9ZZZZ</name>
<reference evidence="8" key="1">
    <citation type="journal article" date="2015" name="Nature">
        <title>Complex archaea that bridge the gap between prokaryotes and eukaryotes.</title>
        <authorList>
            <person name="Spang A."/>
            <person name="Saw J.H."/>
            <person name="Jorgensen S.L."/>
            <person name="Zaremba-Niedzwiedzka K."/>
            <person name="Martijn J."/>
            <person name="Lind A.E."/>
            <person name="van Eijk R."/>
            <person name="Schleper C."/>
            <person name="Guy L."/>
            <person name="Ettema T.J."/>
        </authorList>
    </citation>
    <scope>NUCLEOTIDE SEQUENCE</scope>
</reference>
<evidence type="ECO:0000256" key="3">
    <source>
        <dbReference type="ARBA" id="ARBA00022692"/>
    </source>
</evidence>
<dbReference type="PANTHER" id="PTHR33778">
    <property type="entry name" value="PROTEIN MGTC"/>
    <property type="match status" value="1"/>
</dbReference>
<sequence>MNLEYLTRIGLSILLGILVGWEREGQNKTAGFRDISLVYLGATLLGILALELGNLPLILKSNIRYDIGRIFAYSVVSIGFLGSGVIIQYKDKLEGITTAVTLWVSLVSGLFCGLGNYYLAIVSAIAIYAVLKLKYIKIKIENVKKKSVKKKRRKG</sequence>